<dbReference type="OrthoDB" id="10568517at2759"/>
<dbReference type="RefSeq" id="XP_018078659.1">
    <property type="nucleotide sequence ID" value="XM_018218036.1"/>
</dbReference>
<keyword evidence="3" id="KW-1185">Reference proteome</keyword>
<dbReference type="KEGG" id="psco:LY89DRAFT_713184"/>
<organism evidence="2 3">
    <name type="scientific">Mollisia scopiformis</name>
    <name type="common">Conifer needle endophyte fungus</name>
    <name type="synonym">Phialocephala scopiformis</name>
    <dbReference type="NCBI Taxonomy" id="149040"/>
    <lineage>
        <taxon>Eukaryota</taxon>
        <taxon>Fungi</taxon>
        <taxon>Dikarya</taxon>
        <taxon>Ascomycota</taxon>
        <taxon>Pezizomycotina</taxon>
        <taxon>Leotiomycetes</taxon>
        <taxon>Helotiales</taxon>
        <taxon>Mollisiaceae</taxon>
        <taxon>Mollisia</taxon>
    </lineage>
</organism>
<dbReference type="InParanoid" id="A0A194XWB1"/>
<name>A0A194XWB1_MOLSC</name>
<dbReference type="Proteomes" id="UP000070700">
    <property type="component" value="Unassembled WGS sequence"/>
</dbReference>
<evidence type="ECO:0000313" key="2">
    <source>
        <dbReference type="EMBL" id="KUJ24304.1"/>
    </source>
</evidence>
<dbReference type="PANTHER" id="PTHR35910">
    <property type="entry name" value="2EXR DOMAIN-CONTAINING PROTEIN"/>
    <property type="match status" value="1"/>
</dbReference>
<protein>
    <recommendedName>
        <fullName evidence="1">2EXR domain-containing protein</fullName>
    </recommendedName>
</protein>
<dbReference type="Pfam" id="PF20150">
    <property type="entry name" value="2EXR"/>
    <property type="match status" value="1"/>
</dbReference>
<dbReference type="AlphaFoldDB" id="A0A194XWB1"/>
<sequence length="483" mass="54755">MSTIIAEVAPNVVSDPNGETTYTENKQKSTVIVNDMSNSISSPNVQTVQAGDQEISSMVARSAPGSASIPDEQPLQSFNRFKDLPLELRLMIWSFAIPPDEPRIIPIEPYNIGRSLTRIWNSRSIFIESTEAWQAFLETPHIKALPEENKDGKLRSVIIRPNEQKLWNVHPTCATLQNLMDACDESRGVVSESSYVRTFGVFGDRPTILFVSPNDTFYISQDVLFDPPRRHSNGQYLSRSGGFYCESGWCWELNRVDKLAIGKSTFSFEFASYNDLRSDWIKEVVSWFRNVDRVTLVLEYDLVVDTDVSDFVFMDLPELEMAQERTTWSEEKPGYSTDTMAHSIELDGLKNELSRHGSFDTPPNLPTSLILDRKIMMTSKRKLELSNVDDWKRSKDLTKAFCLLSPVSMEPLFIIVDREARVKDLLATFASKRLGLNYDASRITLSHARGQGKKIDPEVLVYRLAEDGRILVIDCLAADGRWA</sequence>
<reference evidence="2 3" key="1">
    <citation type="submission" date="2015-10" db="EMBL/GenBank/DDBJ databases">
        <title>Full genome of DAOMC 229536 Phialocephala scopiformis, a fungal endophyte of spruce producing the potent anti-insectan compound rugulosin.</title>
        <authorList>
            <consortium name="DOE Joint Genome Institute"/>
            <person name="Walker A.K."/>
            <person name="Frasz S.L."/>
            <person name="Seifert K.A."/>
            <person name="Miller J.D."/>
            <person name="Mondo S.J."/>
            <person name="Labutti K."/>
            <person name="Lipzen A."/>
            <person name="Dockter R."/>
            <person name="Kennedy M."/>
            <person name="Grigoriev I.V."/>
            <person name="Spatafora J.W."/>
        </authorList>
    </citation>
    <scope>NUCLEOTIDE SEQUENCE [LARGE SCALE GENOMIC DNA]</scope>
    <source>
        <strain evidence="2 3">CBS 120377</strain>
    </source>
</reference>
<dbReference type="GeneID" id="28827762"/>
<evidence type="ECO:0000313" key="3">
    <source>
        <dbReference type="Proteomes" id="UP000070700"/>
    </source>
</evidence>
<feature type="domain" description="2EXR" evidence="1">
    <location>
        <begin position="78"/>
        <end position="216"/>
    </location>
</feature>
<dbReference type="InterPro" id="IPR045518">
    <property type="entry name" value="2EXR"/>
</dbReference>
<accession>A0A194XWB1</accession>
<evidence type="ECO:0000259" key="1">
    <source>
        <dbReference type="Pfam" id="PF20150"/>
    </source>
</evidence>
<dbReference type="EMBL" id="KQ947404">
    <property type="protein sequence ID" value="KUJ24304.1"/>
    <property type="molecule type" value="Genomic_DNA"/>
</dbReference>
<dbReference type="PANTHER" id="PTHR35910:SF6">
    <property type="entry name" value="2EXR DOMAIN-CONTAINING PROTEIN"/>
    <property type="match status" value="1"/>
</dbReference>
<gene>
    <name evidence="2" type="ORF">LY89DRAFT_713184</name>
</gene>
<proteinExistence type="predicted"/>